<evidence type="ECO:0000313" key="7">
    <source>
        <dbReference type="EMBL" id="CAE0468922.1"/>
    </source>
</evidence>
<dbReference type="Gene3D" id="1.10.8.60">
    <property type="match status" value="1"/>
</dbReference>
<dbReference type="Pfam" id="PF00004">
    <property type="entry name" value="AAA"/>
    <property type="match status" value="1"/>
</dbReference>
<protein>
    <recommendedName>
        <fullName evidence="2 4">Replication factor C subunit 1</fullName>
    </recommendedName>
</protein>
<evidence type="ECO:0000256" key="2">
    <source>
        <dbReference type="ARBA" id="ARBA00020401"/>
    </source>
</evidence>
<dbReference type="PANTHER" id="PTHR23389:SF6">
    <property type="entry name" value="REPLICATION FACTOR C SUBUNIT 1"/>
    <property type="match status" value="1"/>
</dbReference>
<feature type="compositionally biased region" description="Basic and acidic residues" evidence="5">
    <location>
        <begin position="72"/>
        <end position="100"/>
    </location>
</feature>
<dbReference type="GO" id="GO:0005663">
    <property type="term" value="C:DNA replication factor C complex"/>
    <property type="evidence" value="ECO:0007669"/>
    <property type="project" value="InterPro"/>
</dbReference>
<dbReference type="SUPFAM" id="SSF52540">
    <property type="entry name" value="P-loop containing nucleoside triphosphate hydrolases"/>
    <property type="match status" value="1"/>
</dbReference>
<dbReference type="SUPFAM" id="SSF52113">
    <property type="entry name" value="BRCT domain"/>
    <property type="match status" value="1"/>
</dbReference>
<evidence type="ECO:0000256" key="5">
    <source>
        <dbReference type="SAM" id="MobiDB-lite"/>
    </source>
</evidence>
<dbReference type="Gene3D" id="3.40.50.300">
    <property type="entry name" value="P-loop containing nucleotide triphosphate hydrolases"/>
    <property type="match status" value="1"/>
</dbReference>
<keyword evidence="4" id="KW-0547">Nucleotide-binding</keyword>
<dbReference type="FunFam" id="3.40.50.300:FF:000395">
    <property type="entry name" value="Replication factor C subunit 1"/>
    <property type="match status" value="1"/>
</dbReference>
<dbReference type="Gene3D" id="3.40.50.10190">
    <property type="entry name" value="BRCT domain"/>
    <property type="match status" value="1"/>
</dbReference>
<name>A0A7S3VAW2_9STRA</name>
<feature type="region of interest" description="Disordered" evidence="5">
    <location>
        <begin position="939"/>
        <end position="1005"/>
    </location>
</feature>
<dbReference type="InterPro" id="IPR003959">
    <property type="entry name" value="ATPase_AAA_core"/>
</dbReference>
<feature type="compositionally biased region" description="Polar residues" evidence="5">
    <location>
        <begin position="386"/>
        <end position="402"/>
    </location>
</feature>
<dbReference type="Pfam" id="PF08519">
    <property type="entry name" value="RFC1"/>
    <property type="match status" value="1"/>
</dbReference>
<dbReference type="InterPro" id="IPR012178">
    <property type="entry name" value="RFC1"/>
</dbReference>
<evidence type="ECO:0000256" key="3">
    <source>
        <dbReference type="ARBA" id="ARBA00022705"/>
    </source>
</evidence>
<comment type="similarity">
    <text evidence="1 4">Belongs to the activator 1 large subunit family.</text>
</comment>
<feature type="compositionally biased region" description="Acidic residues" evidence="5">
    <location>
        <begin position="111"/>
        <end position="126"/>
    </location>
</feature>
<feature type="compositionally biased region" description="Polar residues" evidence="5">
    <location>
        <begin position="33"/>
        <end position="63"/>
    </location>
</feature>
<keyword evidence="3 4" id="KW-0235">DNA replication</keyword>
<dbReference type="EMBL" id="HBIO01017944">
    <property type="protein sequence ID" value="CAE0468922.1"/>
    <property type="molecule type" value="Transcribed_RNA"/>
</dbReference>
<evidence type="ECO:0000256" key="4">
    <source>
        <dbReference type="PIRNR" id="PIRNR036578"/>
    </source>
</evidence>
<feature type="region of interest" description="Disordered" evidence="5">
    <location>
        <begin position="1"/>
        <end position="209"/>
    </location>
</feature>
<feature type="compositionally biased region" description="Low complexity" evidence="5">
    <location>
        <begin position="403"/>
        <end position="414"/>
    </location>
</feature>
<dbReference type="PIRSF" id="PIRSF036578">
    <property type="entry name" value="RFC1"/>
    <property type="match status" value="1"/>
</dbReference>
<sequence>MDIRNFFGGGGKPKKKKKLDGDSSINAPDVGSKNGTSRSKSSPKVTSNISPSNAVPNESNENGVASKKRSKIKPEAIDDIKSMTDSASDDKVKVQEDEKPRRRKRPKIIIESDDGSDESDDSFELLEVEKEATPQKKEAIRQKPKPNPKPKSTKPSKRATDETACSDPAPAPAPAPKKRTKPSPSPKAKKELPASPLKPAGSLSSYPDPSPGTFDGITFVFSGVMDNLTRDDGIDYVKNVGGRVTTAVSGKTNYLVTGNILEDGRDVCEGSKYKKATELSKKVVILDGEGELYMLAKMMDEKKGKTVDDLNNESNDVECENHTKEPELKTSLRNPYSNAVSSKASNPYAAIKITNPYAKSASSNSKVSNPYASSRGISNPYKKESVTSISNPYSKSPSVKNTSSLSSQSSQPSCSGGGRANIKDANALWADKYAPDSTRMILGNAEAVKKLRVWLSGWEREWNKTSSAGKKRSLTQKGGIKKAALLSGPPGIGKTTTAVLVAQEGGRQVLELNASDARSQKTLDSSLGGVIGSQVLSFDDPEANGRKVESKRRCIIMDEVDGMGQGDRGGIKGLIEMIKVSKVPIICICNDRQSQKIRSLEPYCLDLKYRRPVKSVIARRALEVGKAEGMSIEYNAAEAVAESCGNDIRQVLNCLQMWSNSKRLSTEKKAPMTYRDYKSRDSLINKDEMLRVSLFDAAKMIIQGRSGLAQADEKAERAHLFKRIDAFFTDYSFTGLLVHQNYLKVAVRPFQQAAAKGDMDAEYDALVSMYKGTESMSDFAVAEHGVRSGDLNWGLLPFCSALAVKSGYHVGGEAGGFLPGFPEFSSWLGKNSSRNKKNRLLQELGHHMNYRISADKEELRLGYLPVIRDMFSSLLMRKDNSPNAKEAIEFMDEYGLDRDDIMENLDEFNLDSKAKKFSDLDSKVKASFTKEYNKGVHKSQALVDEHGVSTRKRKKVSDEEGGDDDDSTSNNSDADDEEIKKLFQKKKRGAKKPTAKRNNRKKSKK</sequence>
<comment type="subcellular location">
    <subcellularLocation>
        <location evidence="4">Nucleus</location>
    </subcellularLocation>
</comment>
<dbReference type="GO" id="GO:0003677">
    <property type="term" value="F:DNA binding"/>
    <property type="evidence" value="ECO:0007669"/>
    <property type="project" value="InterPro"/>
</dbReference>
<dbReference type="PANTHER" id="PTHR23389">
    <property type="entry name" value="CHROMOSOME TRANSMISSION FIDELITY FACTOR 18"/>
    <property type="match status" value="1"/>
</dbReference>
<evidence type="ECO:0000259" key="6">
    <source>
        <dbReference type="PROSITE" id="PS50172"/>
    </source>
</evidence>
<dbReference type="Gene3D" id="1.20.272.10">
    <property type="match status" value="1"/>
</dbReference>
<dbReference type="SUPFAM" id="SSF48019">
    <property type="entry name" value="post-AAA+ oligomerization domain-like"/>
    <property type="match status" value="1"/>
</dbReference>
<dbReference type="Pfam" id="PF25361">
    <property type="entry name" value="AAA_lid_RFC1"/>
    <property type="match status" value="1"/>
</dbReference>
<dbReference type="PROSITE" id="PS50172">
    <property type="entry name" value="BRCT"/>
    <property type="match status" value="1"/>
</dbReference>
<feature type="compositionally biased region" description="Polar residues" evidence="5">
    <location>
        <begin position="331"/>
        <end position="341"/>
    </location>
</feature>
<accession>A0A7S3VAW2</accession>
<feature type="compositionally biased region" description="Basic and acidic residues" evidence="5">
    <location>
        <begin position="127"/>
        <end position="141"/>
    </location>
</feature>
<dbReference type="Pfam" id="PF00533">
    <property type="entry name" value="BRCT"/>
    <property type="match status" value="1"/>
</dbReference>
<feature type="compositionally biased region" description="Acidic residues" evidence="5">
    <location>
        <begin position="959"/>
        <end position="977"/>
    </location>
</feature>
<gene>
    <name evidence="7" type="ORF">CDEB00056_LOCUS13775</name>
</gene>
<reference evidence="7" key="1">
    <citation type="submission" date="2021-01" db="EMBL/GenBank/DDBJ databases">
        <authorList>
            <person name="Corre E."/>
            <person name="Pelletier E."/>
            <person name="Niang G."/>
            <person name="Scheremetjew M."/>
            <person name="Finn R."/>
            <person name="Kale V."/>
            <person name="Holt S."/>
            <person name="Cochrane G."/>
            <person name="Meng A."/>
            <person name="Brown T."/>
            <person name="Cohen L."/>
        </authorList>
    </citation>
    <scope>NUCLEOTIDE SEQUENCE</scope>
    <source>
        <strain evidence="7">MM31A-1</strain>
    </source>
</reference>
<dbReference type="InterPro" id="IPR027417">
    <property type="entry name" value="P-loop_NTPase"/>
</dbReference>
<feature type="region of interest" description="Disordered" evidence="5">
    <location>
        <begin position="359"/>
        <end position="420"/>
    </location>
</feature>
<dbReference type="GO" id="GO:0006281">
    <property type="term" value="P:DNA repair"/>
    <property type="evidence" value="ECO:0007669"/>
    <property type="project" value="InterPro"/>
</dbReference>
<keyword evidence="4" id="KW-0539">Nucleus</keyword>
<dbReference type="GO" id="GO:0003689">
    <property type="term" value="F:DNA clamp loader activity"/>
    <property type="evidence" value="ECO:0007669"/>
    <property type="project" value="UniProtKB-UniRule"/>
</dbReference>
<keyword evidence="4" id="KW-0067">ATP-binding</keyword>
<feature type="compositionally biased region" description="Basic residues" evidence="5">
    <location>
        <begin position="982"/>
        <end position="1005"/>
    </location>
</feature>
<dbReference type="InterPro" id="IPR036420">
    <property type="entry name" value="BRCT_dom_sf"/>
</dbReference>
<feature type="compositionally biased region" description="Basic and acidic residues" evidence="5">
    <location>
        <begin position="319"/>
        <end position="330"/>
    </location>
</feature>
<evidence type="ECO:0000256" key="1">
    <source>
        <dbReference type="ARBA" id="ARBA00006116"/>
    </source>
</evidence>
<feature type="compositionally biased region" description="Low complexity" evidence="5">
    <location>
        <begin position="359"/>
        <end position="369"/>
    </location>
</feature>
<feature type="region of interest" description="Disordered" evidence="5">
    <location>
        <begin position="306"/>
        <end position="341"/>
    </location>
</feature>
<dbReference type="InterPro" id="IPR001357">
    <property type="entry name" value="BRCT_dom"/>
</dbReference>
<feature type="compositionally biased region" description="Basic residues" evidence="5">
    <location>
        <begin position="142"/>
        <end position="157"/>
    </location>
</feature>
<dbReference type="GO" id="GO:0005524">
    <property type="term" value="F:ATP binding"/>
    <property type="evidence" value="ECO:0007669"/>
    <property type="project" value="UniProtKB-UniRule"/>
</dbReference>
<dbReference type="GO" id="GO:0006260">
    <property type="term" value="P:DNA replication"/>
    <property type="evidence" value="ECO:0007669"/>
    <property type="project" value="UniProtKB-KW"/>
</dbReference>
<dbReference type="CDD" id="cd00009">
    <property type="entry name" value="AAA"/>
    <property type="match status" value="1"/>
</dbReference>
<organism evidence="7">
    <name type="scientific">Chaetoceros debilis</name>
    <dbReference type="NCBI Taxonomy" id="122233"/>
    <lineage>
        <taxon>Eukaryota</taxon>
        <taxon>Sar</taxon>
        <taxon>Stramenopiles</taxon>
        <taxon>Ochrophyta</taxon>
        <taxon>Bacillariophyta</taxon>
        <taxon>Coscinodiscophyceae</taxon>
        <taxon>Chaetocerotophycidae</taxon>
        <taxon>Chaetocerotales</taxon>
        <taxon>Chaetocerotaceae</taxon>
        <taxon>Chaetoceros</taxon>
    </lineage>
</organism>
<dbReference type="InterPro" id="IPR003593">
    <property type="entry name" value="AAA+_ATPase"/>
</dbReference>
<dbReference type="InterPro" id="IPR008921">
    <property type="entry name" value="DNA_pol3_clamp-load_cplx_C"/>
</dbReference>
<dbReference type="AlphaFoldDB" id="A0A7S3VAW2"/>
<proteinExistence type="inferred from homology"/>
<feature type="domain" description="BRCT" evidence="6">
    <location>
        <begin position="209"/>
        <end position="289"/>
    </location>
</feature>
<dbReference type="GO" id="GO:0005634">
    <property type="term" value="C:nucleus"/>
    <property type="evidence" value="ECO:0007669"/>
    <property type="project" value="UniProtKB-SubCell"/>
</dbReference>
<dbReference type="SMART" id="SM00382">
    <property type="entry name" value="AAA"/>
    <property type="match status" value="1"/>
</dbReference>
<dbReference type="InterPro" id="IPR013725">
    <property type="entry name" value="DNA_replication_fac_RFC1_C"/>
</dbReference>
<dbReference type="GO" id="GO:0016887">
    <property type="term" value="F:ATP hydrolysis activity"/>
    <property type="evidence" value="ECO:0007669"/>
    <property type="project" value="InterPro"/>
</dbReference>